<protein>
    <submittedName>
        <fullName evidence="1">Uncharacterized protein</fullName>
    </submittedName>
</protein>
<name>A0A7N0ZT25_KALFE</name>
<dbReference type="Gramene" id="Kaladp0027s0046.1.v1.1">
    <property type="protein sequence ID" value="Kaladp0027s0046.1.v1.1"/>
    <property type="gene ID" value="Kaladp0027s0046.v1.1"/>
</dbReference>
<evidence type="ECO:0000313" key="2">
    <source>
        <dbReference type="Proteomes" id="UP000594263"/>
    </source>
</evidence>
<reference evidence="1" key="1">
    <citation type="submission" date="2021-01" db="UniProtKB">
        <authorList>
            <consortium name="EnsemblPlants"/>
        </authorList>
    </citation>
    <scope>IDENTIFICATION</scope>
</reference>
<accession>A0A7N0ZT25</accession>
<evidence type="ECO:0000313" key="1">
    <source>
        <dbReference type="EnsemblPlants" id="Kaladp0027s0046.1.v1.1"/>
    </source>
</evidence>
<proteinExistence type="predicted"/>
<dbReference type="EnsemblPlants" id="Kaladp0027s0046.1.v1.1">
    <property type="protein sequence ID" value="Kaladp0027s0046.1.v1.1"/>
    <property type="gene ID" value="Kaladp0027s0046.v1.1"/>
</dbReference>
<keyword evidence="2" id="KW-1185">Reference proteome</keyword>
<dbReference type="Proteomes" id="UP000594263">
    <property type="component" value="Unplaced"/>
</dbReference>
<dbReference type="AlphaFoldDB" id="A0A7N0ZT25"/>
<sequence length="78" mass="9244">MTVPRWRSRSRDSYCSLSLLPGVSFRFLDRTSLSLQPVMTLGLYTCGRFLLPEIFFCHCLHVNWSFWRREPKKNDISS</sequence>
<organism evidence="1 2">
    <name type="scientific">Kalanchoe fedtschenkoi</name>
    <name type="common">Lavender scallops</name>
    <name type="synonym">South American air plant</name>
    <dbReference type="NCBI Taxonomy" id="63787"/>
    <lineage>
        <taxon>Eukaryota</taxon>
        <taxon>Viridiplantae</taxon>
        <taxon>Streptophyta</taxon>
        <taxon>Embryophyta</taxon>
        <taxon>Tracheophyta</taxon>
        <taxon>Spermatophyta</taxon>
        <taxon>Magnoliopsida</taxon>
        <taxon>eudicotyledons</taxon>
        <taxon>Gunneridae</taxon>
        <taxon>Pentapetalae</taxon>
        <taxon>Saxifragales</taxon>
        <taxon>Crassulaceae</taxon>
        <taxon>Kalanchoe</taxon>
    </lineage>
</organism>